<dbReference type="Proteomes" id="UP000183508">
    <property type="component" value="Unassembled WGS sequence"/>
</dbReference>
<reference evidence="3" key="1">
    <citation type="submission" date="2016-10" db="EMBL/GenBank/DDBJ databases">
        <authorList>
            <person name="Varghese N."/>
        </authorList>
    </citation>
    <scope>NUCLEOTIDE SEQUENCE [LARGE SCALE GENOMIC DNA]</scope>
    <source>
        <strain evidence="3">DSM 17980</strain>
    </source>
</reference>
<dbReference type="PANTHER" id="PTHR45228">
    <property type="entry name" value="CYCLIC DI-GMP PHOSPHODIESTERASE TM_0186-RELATED"/>
    <property type="match status" value="1"/>
</dbReference>
<evidence type="ECO:0000259" key="1">
    <source>
        <dbReference type="PROSITE" id="PS51832"/>
    </source>
</evidence>
<dbReference type="Gene3D" id="1.10.3210.10">
    <property type="entry name" value="Hypothetical protein af1432"/>
    <property type="match status" value="1"/>
</dbReference>
<protein>
    <submittedName>
        <fullName evidence="2">Putative two-component system response regulator</fullName>
    </submittedName>
</protein>
<evidence type="ECO:0000313" key="3">
    <source>
        <dbReference type="Proteomes" id="UP000183508"/>
    </source>
</evidence>
<gene>
    <name evidence="2" type="ORF">SAMN05421543_1524</name>
</gene>
<feature type="domain" description="HD-GYP" evidence="1">
    <location>
        <begin position="92"/>
        <end position="302"/>
    </location>
</feature>
<dbReference type="InterPro" id="IPR052020">
    <property type="entry name" value="Cyclic_di-GMP/3'3'-cGAMP_PDE"/>
</dbReference>
<dbReference type="STRING" id="392015.SAMN05421543_1524"/>
<dbReference type="PANTHER" id="PTHR45228:SF8">
    <property type="entry name" value="TWO-COMPONENT RESPONSE REGULATOR-RELATED"/>
    <property type="match status" value="1"/>
</dbReference>
<dbReference type="EMBL" id="FPBV01000052">
    <property type="protein sequence ID" value="SFV09180.1"/>
    <property type="molecule type" value="Genomic_DNA"/>
</dbReference>
<sequence>MAAELWMDAKGVIERADGDTESLLGFRNKELAGLPIALLHPRLTEPGLHTLWIRRRDGLAVLAHAVVKREGAFGVCRAYLEDVFGDEAERARLAFQYALFRGLAFAAEYGDPDLLDHLRRVGRYTSWMARGALGLSEEDVARLTVAAYVHDVGKSAIPREILYKPAPLNEEEYALVKTHTDKGFAVLQEVERHVKRQAPWLYDVLTWRWAKDVARYHHENWNGSGYPAGLAGEGIPLVARVVKVVDVLDALLHARPYKSAWSNADVRREIEAKAETEFDPKLATWLLAHEAEWTHDSDDSGGDAPWWP</sequence>
<dbReference type="InterPro" id="IPR037522">
    <property type="entry name" value="HD_GYP_dom"/>
</dbReference>
<dbReference type="RefSeq" id="WP_083430678.1">
    <property type="nucleotide sequence ID" value="NZ_FPBV01000052.1"/>
</dbReference>
<dbReference type="CDD" id="cd00077">
    <property type="entry name" value="HDc"/>
    <property type="match status" value="1"/>
</dbReference>
<proteinExistence type="predicted"/>
<name>A0A1I7LHP5_9BACL</name>
<accession>A0A1I7LHP5</accession>
<dbReference type="SMART" id="SM00471">
    <property type="entry name" value="HDc"/>
    <property type="match status" value="1"/>
</dbReference>
<dbReference type="Pfam" id="PF13487">
    <property type="entry name" value="HD_5"/>
    <property type="match status" value="1"/>
</dbReference>
<organism evidence="2 3">
    <name type="scientific">Alicyclobacillus macrosporangiidus</name>
    <dbReference type="NCBI Taxonomy" id="392015"/>
    <lineage>
        <taxon>Bacteria</taxon>
        <taxon>Bacillati</taxon>
        <taxon>Bacillota</taxon>
        <taxon>Bacilli</taxon>
        <taxon>Bacillales</taxon>
        <taxon>Alicyclobacillaceae</taxon>
        <taxon>Alicyclobacillus</taxon>
    </lineage>
</organism>
<dbReference type="PROSITE" id="PS51832">
    <property type="entry name" value="HD_GYP"/>
    <property type="match status" value="1"/>
</dbReference>
<dbReference type="SUPFAM" id="SSF109604">
    <property type="entry name" value="HD-domain/PDEase-like"/>
    <property type="match status" value="1"/>
</dbReference>
<dbReference type="OrthoDB" id="9759601at2"/>
<keyword evidence="3" id="KW-1185">Reference proteome</keyword>
<dbReference type="AlphaFoldDB" id="A0A1I7LHP5"/>
<evidence type="ECO:0000313" key="2">
    <source>
        <dbReference type="EMBL" id="SFV09180.1"/>
    </source>
</evidence>
<dbReference type="InterPro" id="IPR003607">
    <property type="entry name" value="HD/PDEase_dom"/>
</dbReference>